<dbReference type="CDD" id="cd12108">
    <property type="entry name" value="Hr-like"/>
    <property type="match status" value="1"/>
</dbReference>
<dbReference type="Pfam" id="PF01814">
    <property type="entry name" value="Hemerythrin"/>
    <property type="match status" value="1"/>
</dbReference>
<dbReference type="Gene3D" id="1.20.120.520">
    <property type="entry name" value="nmb1532 protein domain like"/>
    <property type="match status" value="1"/>
</dbReference>
<sequence>MIILNNQRCEMKILSAFIGILVFSSTLLFADSIGEQKETLTSEEISPNEDLMREHGVLNRLLLIYQEIARRIDNHEAFPVQILAKTAKIVRDFLEDYHEKLEEEYVFPQFVKANQHIELVRVLKDQHQVGRQLTDYILSHTSEADLKDEIQKMILADYLRLYVRMFRPHEAREDTILFPAFQKLLSKEEYMKLGDKFEDKEHELFGSAGFEGIVDQVAKIEQQLGVYNLAEFTPQLK</sequence>
<reference evidence="2 3" key="1">
    <citation type="journal article" date="2014" name="Mol. Biol. Evol.">
        <title>Massive expansion of Ubiquitination-related gene families within the Chlamydiae.</title>
        <authorList>
            <person name="Domman D."/>
            <person name="Collingro A."/>
            <person name="Lagkouvardos I."/>
            <person name="Gehre L."/>
            <person name="Weinmaier T."/>
            <person name="Rattei T."/>
            <person name="Subtil A."/>
            <person name="Horn M."/>
        </authorList>
    </citation>
    <scope>NUCLEOTIDE SEQUENCE [LARGE SCALE GENOMIC DNA]</scope>
    <source>
        <strain evidence="2 3">OEW1</strain>
    </source>
</reference>
<evidence type="ECO:0000313" key="2">
    <source>
        <dbReference type="EMBL" id="KIA77295.1"/>
    </source>
</evidence>
<dbReference type="InterPro" id="IPR012312">
    <property type="entry name" value="Hemerythrin-like"/>
</dbReference>
<gene>
    <name evidence="2" type="ORF">DB43_GN00030</name>
</gene>
<accession>A0A0C1C8A9</accession>
<dbReference type="PANTHER" id="PTHR39966:SF1">
    <property type="entry name" value="HEMERYTHRIN-LIKE DOMAIN-CONTAINING PROTEIN"/>
    <property type="match status" value="1"/>
</dbReference>
<evidence type="ECO:0000313" key="3">
    <source>
        <dbReference type="Proteomes" id="UP000031307"/>
    </source>
</evidence>
<evidence type="ECO:0000259" key="1">
    <source>
        <dbReference type="Pfam" id="PF01814"/>
    </source>
</evidence>
<organism evidence="2 3">
    <name type="scientific">Parachlamydia acanthamoebae</name>
    <dbReference type="NCBI Taxonomy" id="83552"/>
    <lineage>
        <taxon>Bacteria</taxon>
        <taxon>Pseudomonadati</taxon>
        <taxon>Chlamydiota</taxon>
        <taxon>Chlamydiia</taxon>
        <taxon>Parachlamydiales</taxon>
        <taxon>Parachlamydiaceae</taxon>
        <taxon>Parachlamydia</taxon>
    </lineage>
</organism>
<dbReference type="AlphaFoldDB" id="A0A0C1C8A9"/>
<dbReference type="EMBL" id="JSAM01000083">
    <property type="protein sequence ID" value="KIA77295.1"/>
    <property type="molecule type" value="Genomic_DNA"/>
</dbReference>
<dbReference type="PATRIC" id="fig|83552.4.peg.1538"/>
<dbReference type="GO" id="GO:0005886">
    <property type="term" value="C:plasma membrane"/>
    <property type="evidence" value="ECO:0007669"/>
    <property type="project" value="TreeGrafter"/>
</dbReference>
<feature type="domain" description="Hemerythrin-like" evidence="1">
    <location>
        <begin position="47"/>
        <end position="179"/>
    </location>
</feature>
<dbReference type="Proteomes" id="UP000031307">
    <property type="component" value="Unassembled WGS sequence"/>
</dbReference>
<name>A0A0C1C8A9_9BACT</name>
<dbReference type="PANTHER" id="PTHR39966">
    <property type="entry name" value="BLL2471 PROTEIN-RELATED"/>
    <property type="match status" value="1"/>
</dbReference>
<protein>
    <recommendedName>
        <fullName evidence="1">Hemerythrin-like domain-containing protein</fullName>
    </recommendedName>
</protein>
<proteinExistence type="predicted"/>
<comment type="caution">
    <text evidence="2">The sequence shown here is derived from an EMBL/GenBank/DDBJ whole genome shotgun (WGS) entry which is preliminary data.</text>
</comment>